<organism evidence="5 6">
    <name type="scientific">Miscanthus lutarioriparius</name>
    <dbReference type="NCBI Taxonomy" id="422564"/>
    <lineage>
        <taxon>Eukaryota</taxon>
        <taxon>Viridiplantae</taxon>
        <taxon>Streptophyta</taxon>
        <taxon>Embryophyta</taxon>
        <taxon>Tracheophyta</taxon>
        <taxon>Spermatophyta</taxon>
        <taxon>Magnoliopsida</taxon>
        <taxon>Liliopsida</taxon>
        <taxon>Poales</taxon>
        <taxon>Poaceae</taxon>
        <taxon>PACMAD clade</taxon>
        <taxon>Panicoideae</taxon>
        <taxon>Andropogonodae</taxon>
        <taxon>Andropogoneae</taxon>
        <taxon>Saccharinae</taxon>
        <taxon>Miscanthus</taxon>
    </lineage>
</organism>
<evidence type="ECO:0000256" key="1">
    <source>
        <dbReference type="ARBA" id="ARBA00022884"/>
    </source>
</evidence>
<dbReference type="PROSITE" id="PS50102">
    <property type="entry name" value="RRM"/>
    <property type="match status" value="3"/>
</dbReference>
<dbReference type="SMART" id="SM00360">
    <property type="entry name" value="RRM"/>
    <property type="match status" value="3"/>
</dbReference>
<proteinExistence type="predicted"/>
<dbReference type="Proteomes" id="UP000604825">
    <property type="component" value="Unassembled WGS sequence"/>
</dbReference>
<dbReference type="OrthoDB" id="3800936at2759"/>
<dbReference type="InterPro" id="IPR012677">
    <property type="entry name" value="Nucleotide-bd_a/b_plait_sf"/>
</dbReference>
<dbReference type="GO" id="GO:0003723">
    <property type="term" value="F:RNA binding"/>
    <property type="evidence" value="ECO:0007669"/>
    <property type="project" value="UniProtKB-UniRule"/>
</dbReference>
<keyword evidence="1 2" id="KW-0694">RNA-binding</keyword>
<dbReference type="Gene3D" id="3.30.70.330">
    <property type="match status" value="3"/>
</dbReference>
<evidence type="ECO:0000259" key="4">
    <source>
        <dbReference type="PROSITE" id="PS50102"/>
    </source>
</evidence>
<comment type="caution">
    <text evidence="5">The sequence shown here is derived from an EMBL/GenBank/DDBJ whole genome shotgun (WGS) entry which is preliminary data.</text>
</comment>
<feature type="compositionally biased region" description="Polar residues" evidence="3">
    <location>
        <begin position="597"/>
        <end position="610"/>
    </location>
</feature>
<dbReference type="InterPro" id="IPR000504">
    <property type="entry name" value="RRM_dom"/>
</dbReference>
<feature type="domain" description="RRM" evidence="4">
    <location>
        <begin position="187"/>
        <end position="266"/>
    </location>
</feature>
<evidence type="ECO:0000313" key="5">
    <source>
        <dbReference type="EMBL" id="CAD6212399.1"/>
    </source>
</evidence>
<dbReference type="AlphaFoldDB" id="A0A811MTF5"/>
<sequence length="690" mass="75555">MTASAADDGSSLAPTVTEGEATAEAGAGAAVEECAEGKEMKVGASAAVEEPDEEAREEDPEEEEEEEEDAGEVETADGIEAELMEQLPVLKPGEEAEPEELEGKKEELDEEPEETEPSEEEPEEVEECKEGDGVAEVDGSVANETNEMSKLEYGKSGNTNKDKDADQLSSGSDSGDDMQNSELAGGLEIFVDDLPHDCVKEDIAMAFSQSGEVKSVRIIKNSSTEKNKDVAFVCYASIEAAKKVLAEFKEGIEVKGKMVRVSACQDNNTLYLGNICKGWTRDQVLNTLKSIGIQECKITFPTYKGGSRGFAFLKFASHYYARAAFRRLMKSDAIFGTDRSAKVSFYETPTKSSKSLLEAKKVYLEHVPLSWDENKIKEYCEEYGDILKVDLFQISKNLENETISFVEFSSSKGALACVAGVNKAKIVDGSFKLCAYLAWPKSALKVNSAAPSNAATTTEKDKNHTEKVVVDKNLSHKFRKGDRSKLTSRTKEAIMKTNSSSKLPNDNDTKLTSQGAAEVPQTSKSSEGKRKVGKNKHASVYQKPWKKAQNNRNVDESQLTCRGAAVLQTSNTSKGKRKASENRSIYINEKPLKKAHNNNNLGGNSRSKSYASDLEPHAGFISPTIRDHGSDAYNRQRTAQYDIHPYARASPSAYSGYRSHAGYEAVCTYEYARNRAPTPSGSYIPRSGRY</sequence>
<dbReference type="PANTHER" id="PTHR21245">
    <property type="entry name" value="HETEROGENEOUS NUCLEAR RIBONUCLEOPROTEIN"/>
    <property type="match status" value="1"/>
</dbReference>
<feature type="compositionally biased region" description="Polar residues" evidence="3">
    <location>
        <begin position="548"/>
        <end position="560"/>
    </location>
</feature>
<dbReference type="Pfam" id="PF00076">
    <property type="entry name" value="RRM_1"/>
    <property type="match status" value="3"/>
</dbReference>
<feature type="compositionally biased region" description="Acidic residues" evidence="3">
    <location>
        <begin position="108"/>
        <end position="135"/>
    </location>
</feature>
<dbReference type="SUPFAM" id="SSF54928">
    <property type="entry name" value="RNA-binding domain, RBD"/>
    <property type="match status" value="2"/>
</dbReference>
<feature type="region of interest" description="Disordered" evidence="3">
    <location>
        <begin position="494"/>
        <end position="611"/>
    </location>
</feature>
<feature type="domain" description="RRM" evidence="4">
    <location>
        <begin position="268"/>
        <end position="348"/>
    </location>
</feature>
<dbReference type="InterPro" id="IPR035979">
    <property type="entry name" value="RBD_domain_sf"/>
</dbReference>
<dbReference type="CDD" id="cd00590">
    <property type="entry name" value="RRM_SF"/>
    <property type="match status" value="3"/>
</dbReference>
<reference evidence="5" key="1">
    <citation type="submission" date="2020-10" db="EMBL/GenBank/DDBJ databases">
        <authorList>
            <person name="Han B."/>
            <person name="Lu T."/>
            <person name="Zhao Q."/>
            <person name="Huang X."/>
            <person name="Zhao Y."/>
        </authorList>
    </citation>
    <scope>NUCLEOTIDE SEQUENCE</scope>
</reference>
<dbReference type="EMBL" id="CAJGYO010000002">
    <property type="protein sequence ID" value="CAD6212399.1"/>
    <property type="molecule type" value="Genomic_DNA"/>
</dbReference>
<protein>
    <recommendedName>
        <fullName evidence="4">RRM domain-containing protein</fullName>
    </recommendedName>
</protein>
<evidence type="ECO:0000313" key="6">
    <source>
        <dbReference type="Proteomes" id="UP000604825"/>
    </source>
</evidence>
<name>A0A811MTF5_9POAL</name>
<evidence type="ECO:0000256" key="3">
    <source>
        <dbReference type="SAM" id="MobiDB-lite"/>
    </source>
</evidence>
<feature type="compositionally biased region" description="Low complexity" evidence="3">
    <location>
        <begin position="18"/>
        <end position="32"/>
    </location>
</feature>
<accession>A0A811MTF5</accession>
<gene>
    <name evidence="5" type="ORF">NCGR_LOCUS8190</name>
</gene>
<keyword evidence="6" id="KW-1185">Reference proteome</keyword>
<feature type="compositionally biased region" description="Polar residues" evidence="3">
    <location>
        <begin position="496"/>
        <end position="525"/>
    </location>
</feature>
<feature type="compositionally biased region" description="Acidic residues" evidence="3">
    <location>
        <begin position="49"/>
        <end position="83"/>
    </location>
</feature>
<evidence type="ECO:0000256" key="2">
    <source>
        <dbReference type="PROSITE-ProRule" id="PRU00176"/>
    </source>
</evidence>
<feature type="region of interest" description="Disordered" evidence="3">
    <location>
        <begin position="1"/>
        <end position="181"/>
    </location>
</feature>
<feature type="domain" description="RRM" evidence="4">
    <location>
        <begin position="360"/>
        <end position="451"/>
    </location>
</feature>